<dbReference type="Pfam" id="PF25595">
    <property type="entry name" value="Phage_TTP_16"/>
    <property type="match status" value="1"/>
</dbReference>
<dbReference type="AlphaFoldDB" id="A0A371PCJ2"/>
<evidence type="ECO:0000313" key="1">
    <source>
        <dbReference type="EMBL" id="REK73643.1"/>
    </source>
</evidence>
<dbReference type="InterPro" id="IPR058009">
    <property type="entry name" value="TTP_Phage_16"/>
</dbReference>
<organism evidence="1 2">
    <name type="scientific">Aeromicrobium endophyticum</name>
    <dbReference type="NCBI Taxonomy" id="2292704"/>
    <lineage>
        <taxon>Bacteria</taxon>
        <taxon>Bacillati</taxon>
        <taxon>Actinomycetota</taxon>
        <taxon>Actinomycetes</taxon>
        <taxon>Propionibacteriales</taxon>
        <taxon>Nocardioidaceae</taxon>
        <taxon>Aeromicrobium</taxon>
    </lineage>
</organism>
<dbReference type="EMBL" id="QUBR01000001">
    <property type="protein sequence ID" value="REK73643.1"/>
    <property type="molecule type" value="Genomic_DNA"/>
</dbReference>
<protein>
    <submittedName>
        <fullName evidence="1">Uncharacterized protein</fullName>
    </submittedName>
</protein>
<accession>A0A371PCJ2</accession>
<dbReference type="RefSeq" id="WP_119703753.1">
    <property type="nucleotide sequence ID" value="NZ_JBHSOI010000001.1"/>
</dbReference>
<proteinExistence type="predicted"/>
<gene>
    <name evidence="1" type="ORF">DX116_08945</name>
</gene>
<comment type="caution">
    <text evidence="1">The sequence shown here is derived from an EMBL/GenBank/DDBJ whole genome shotgun (WGS) entry which is preliminary data.</text>
</comment>
<keyword evidence="2" id="KW-1185">Reference proteome</keyword>
<dbReference type="OrthoDB" id="4954823at2"/>
<reference evidence="1 2" key="1">
    <citation type="submission" date="2018-08" db="EMBL/GenBank/DDBJ databases">
        <title>Aeromicrobium sp. M2KJ-4, whole genome shotgun sequence.</title>
        <authorList>
            <person name="Tuo L."/>
        </authorList>
    </citation>
    <scope>NUCLEOTIDE SEQUENCE [LARGE SCALE GENOMIC DNA]</scope>
    <source>
        <strain evidence="1 2">M2KJ-4</strain>
    </source>
</reference>
<name>A0A371PCJ2_9ACTN</name>
<dbReference type="Proteomes" id="UP000265581">
    <property type="component" value="Unassembled WGS sequence"/>
</dbReference>
<evidence type="ECO:0000313" key="2">
    <source>
        <dbReference type="Proteomes" id="UP000265581"/>
    </source>
</evidence>
<sequence>MPKLISDERVALIALPEPPADPKNITVEEWDAGVPLQCRIMDYRLSATASDTVPAGELCAGNNAQAPGRSNYEGNVTVMRYLTPAGLADPANDIAWTTFKDKGTTLHLVDREGPEHDADGAAGQEYSYYEVVTDNPTKPTERAGFIRREIVLLVQRAAENRKLVA</sequence>